<organism evidence="1 2">
    <name type="scientific">Colletotrichum navitas</name>
    <dbReference type="NCBI Taxonomy" id="681940"/>
    <lineage>
        <taxon>Eukaryota</taxon>
        <taxon>Fungi</taxon>
        <taxon>Dikarya</taxon>
        <taxon>Ascomycota</taxon>
        <taxon>Pezizomycotina</taxon>
        <taxon>Sordariomycetes</taxon>
        <taxon>Hypocreomycetidae</taxon>
        <taxon>Glomerellales</taxon>
        <taxon>Glomerellaceae</taxon>
        <taxon>Colletotrichum</taxon>
        <taxon>Colletotrichum graminicola species complex</taxon>
    </lineage>
</organism>
<name>A0AAD8V3L2_9PEZI</name>
<comment type="caution">
    <text evidence="1">The sequence shown here is derived from an EMBL/GenBank/DDBJ whole genome shotgun (WGS) entry which is preliminary data.</text>
</comment>
<keyword evidence="2" id="KW-1185">Reference proteome</keyword>
<accession>A0AAD8V3L2</accession>
<dbReference type="RefSeq" id="XP_060414407.1">
    <property type="nucleotide sequence ID" value="XM_060564658.1"/>
</dbReference>
<protein>
    <submittedName>
        <fullName evidence="1">Uncharacterized protein</fullName>
    </submittedName>
</protein>
<dbReference type="GeneID" id="85448898"/>
<dbReference type="AlphaFoldDB" id="A0AAD8V3L2"/>
<dbReference type="EMBL" id="JAHLJV010000028">
    <property type="protein sequence ID" value="KAK1590940.1"/>
    <property type="molecule type" value="Genomic_DNA"/>
</dbReference>
<evidence type="ECO:0000313" key="2">
    <source>
        <dbReference type="Proteomes" id="UP001230504"/>
    </source>
</evidence>
<reference evidence="1" key="1">
    <citation type="submission" date="2021-06" db="EMBL/GenBank/DDBJ databases">
        <title>Comparative genomics, transcriptomics and evolutionary studies reveal genomic signatures of adaptation to plant cell wall in hemibiotrophic fungi.</title>
        <authorList>
            <consortium name="DOE Joint Genome Institute"/>
            <person name="Baroncelli R."/>
            <person name="Diaz J.F."/>
            <person name="Benocci T."/>
            <person name="Peng M."/>
            <person name="Battaglia E."/>
            <person name="Haridas S."/>
            <person name="Andreopoulos W."/>
            <person name="Labutti K."/>
            <person name="Pangilinan J."/>
            <person name="Floch G.L."/>
            <person name="Makela M.R."/>
            <person name="Henrissat B."/>
            <person name="Grigoriev I.V."/>
            <person name="Crouch J.A."/>
            <person name="De Vries R.P."/>
            <person name="Sukno S.A."/>
            <person name="Thon M.R."/>
        </authorList>
    </citation>
    <scope>NUCLEOTIDE SEQUENCE</scope>
    <source>
        <strain evidence="1">CBS 125086</strain>
    </source>
</reference>
<sequence>LTVYDCSCGRQRDNKWPHEPEVVGDESAEGGREEAVDQSVFFAVPEALVVECVERHEAFSHQDVAGPAVRGVVDSERDDFRRPGWLAAGNVDSCQDGTQESVNSLLVPADSGVVRTTVNNEVSELRVLGSLAFLKEVGARPGPVRVQFVLE</sequence>
<proteinExistence type="predicted"/>
<feature type="non-terminal residue" evidence="1">
    <location>
        <position position="151"/>
    </location>
</feature>
<feature type="non-terminal residue" evidence="1">
    <location>
        <position position="1"/>
    </location>
</feature>
<dbReference type="Proteomes" id="UP001230504">
    <property type="component" value="Unassembled WGS sequence"/>
</dbReference>
<evidence type="ECO:0000313" key="1">
    <source>
        <dbReference type="EMBL" id="KAK1590940.1"/>
    </source>
</evidence>
<gene>
    <name evidence="1" type="ORF">LY79DRAFT_686477</name>
</gene>